<name>A0ABT3Q1Q3_9BACT</name>
<dbReference type="RefSeq" id="WP_265791090.1">
    <property type="nucleotide sequence ID" value="NZ_BAABRS010000004.1"/>
</dbReference>
<proteinExistence type="predicted"/>
<evidence type="ECO:0000313" key="1">
    <source>
        <dbReference type="EMBL" id="MCW9714034.1"/>
    </source>
</evidence>
<evidence type="ECO:0000313" key="2">
    <source>
        <dbReference type="Proteomes" id="UP001207337"/>
    </source>
</evidence>
<organism evidence="1 2">
    <name type="scientific">Fodinibius salicampi</name>
    <dbReference type="NCBI Taxonomy" id="1920655"/>
    <lineage>
        <taxon>Bacteria</taxon>
        <taxon>Pseudomonadati</taxon>
        <taxon>Balneolota</taxon>
        <taxon>Balneolia</taxon>
        <taxon>Balneolales</taxon>
        <taxon>Balneolaceae</taxon>
        <taxon>Fodinibius</taxon>
    </lineage>
</organism>
<comment type="caution">
    <text evidence="1">The sequence shown here is derived from an EMBL/GenBank/DDBJ whole genome shotgun (WGS) entry which is preliminary data.</text>
</comment>
<dbReference type="EMBL" id="JAJNDC010000004">
    <property type="protein sequence ID" value="MCW9714034.1"/>
    <property type="molecule type" value="Genomic_DNA"/>
</dbReference>
<protein>
    <submittedName>
        <fullName evidence="1">Uncharacterized protein</fullName>
    </submittedName>
</protein>
<reference evidence="1 2" key="1">
    <citation type="submission" date="2021-11" db="EMBL/GenBank/DDBJ databases">
        <title>Aliifidinibius sp. nov., a new bacterium isolated from saline soil.</title>
        <authorList>
            <person name="Galisteo C."/>
            <person name="De La Haba R."/>
            <person name="Sanchez-Porro C."/>
            <person name="Ventosa A."/>
        </authorList>
    </citation>
    <scope>NUCLEOTIDE SEQUENCE [LARGE SCALE GENOMIC DNA]</scope>
    <source>
        <strain evidence="1 2">KACC 190600</strain>
    </source>
</reference>
<gene>
    <name evidence="1" type="ORF">LQ318_14070</name>
</gene>
<accession>A0ABT3Q1Q3</accession>
<sequence>MLQKRPALWNAPLGPGLAGFHGAGGVIFFPALGCEPIRARAGEPPVNKLV</sequence>
<dbReference type="Proteomes" id="UP001207337">
    <property type="component" value="Unassembled WGS sequence"/>
</dbReference>
<keyword evidence="2" id="KW-1185">Reference proteome</keyword>